<accession>A0A4R2LZY3</accession>
<dbReference type="GO" id="GO:0071972">
    <property type="term" value="F:peptidoglycan L,D-transpeptidase activity"/>
    <property type="evidence" value="ECO:0007669"/>
    <property type="project" value="TreeGrafter"/>
</dbReference>
<evidence type="ECO:0000256" key="1">
    <source>
        <dbReference type="ARBA" id="ARBA00004167"/>
    </source>
</evidence>
<dbReference type="PANTHER" id="PTHR30627:SF2">
    <property type="entry name" value="PEPTIDOGLYCAN D,D-TRANSPEPTIDASE MRDA"/>
    <property type="match status" value="1"/>
</dbReference>
<dbReference type="InterPro" id="IPR012338">
    <property type="entry name" value="Beta-lactam/transpept-like"/>
</dbReference>
<keyword evidence="6" id="KW-0133">Cell shape</keyword>
<keyword evidence="5" id="KW-0812">Transmembrane</keyword>
<dbReference type="Pfam" id="PF00905">
    <property type="entry name" value="Transpeptidase"/>
    <property type="match status" value="1"/>
</dbReference>
<evidence type="ECO:0000256" key="6">
    <source>
        <dbReference type="ARBA" id="ARBA00022960"/>
    </source>
</evidence>
<keyword evidence="4" id="KW-1003">Cell membrane</keyword>
<feature type="domain" description="Penicillin-binding protein transpeptidase" evidence="11">
    <location>
        <begin position="589"/>
        <end position="904"/>
    </location>
</feature>
<keyword evidence="8" id="KW-1133">Transmembrane helix</keyword>
<dbReference type="SUPFAM" id="SSF56601">
    <property type="entry name" value="beta-lactamase/transpeptidase-like"/>
    <property type="match status" value="1"/>
</dbReference>
<evidence type="ECO:0000259" key="11">
    <source>
        <dbReference type="Pfam" id="PF00905"/>
    </source>
</evidence>
<comment type="similarity">
    <text evidence="3">Belongs to the transpeptidase family.</text>
</comment>
<dbReference type="InterPro" id="IPR036138">
    <property type="entry name" value="PBP_dimer_sf"/>
</dbReference>
<evidence type="ECO:0000256" key="10">
    <source>
        <dbReference type="ARBA" id="ARBA00023316"/>
    </source>
</evidence>
<organism evidence="13 14">
    <name type="scientific">Frisingicoccus caecimuris</name>
    <dbReference type="NCBI Taxonomy" id="1796636"/>
    <lineage>
        <taxon>Bacteria</taxon>
        <taxon>Bacillati</taxon>
        <taxon>Bacillota</taxon>
        <taxon>Clostridia</taxon>
        <taxon>Lachnospirales</taxon>
        <taxon>Lachnospiraceae</taxon>
        <taxon>Frisingicoccus</taxon>
    </lineage>
</organism>
<dbReference type="InterPro" id="IPR001460">
    <property type="entry name" value="PCN-bd_Tpept"/>
</dbReference>
<dbReference type="InterPro" id="IPR005311">
    <property type="entry name" value="PBP_dimer"/>
</dbReference>
<evidence type="ECO:0000256" key="9">
    <source>
        <dbReference type="ARBA" id="ARBA00023136"/>
    </source>
</evidence>
<evidence type="ECO:0000256" key="5">
    <source>
        <dbReference type="ARBA" id="ARBA00022692"/>
    </source>
</evidence>
<dbReference type="PANTHER" id="PTHR30627">
    <property type="entry name" value="PEPTIDOGLYCAN D,D-TRANSPEPTIDASE"/>
    <property type="match status" value="1"/>
</dbReference>
<dbReference type="SUPFAM" id="SSF56519">
    <property type="entry name" value="Penicillin binding protein dimerisation domain"/>
    <property type="match status" value="1"/>
</dbReference>
<name>A0A4R2LZY3_9FIRM</name>
<dbReference type="Gene3D" id="1.10.10.1230">
    <property type="entry name" value="Penicillin-binding protein, N-terminal non-catalytic domain, head sub-domain"/>
    <property type="match status" value="1"/>
</dbReference>
<dbReference type="GO" id="GO:0008360">
    <property type="term" value="P:regulation of cell shape"/>
    <property type="evidence" value="ECO:0007669"/>
    <property type="project" value="UniProtKB-KW"/>
</dbReference>
<reference evidence="13 14" key="1">
    <citation type="submission" date="2019-03" db="EMBL/GenBank/DDBJ databases">
        <title>Genomic Encyclopedia of Type Strains, Phase IV (KMG-IV): sequencing the most valuable type-strain genomes for metagenomic binning, comparative biology and taxonomic classification.</title>
        <authorList>
            <person name="Goeker M."/>
        </authorList>
    </citation>
    <scope>NUCLEOTIDE SEQUENCE [LARGE SCALE GENOMIC DNA]</scope>
    <source>
        <strain evidence="13 14">DSM 28559</strain>
    </source>
</reference>
<evidence type="ECO:0000256" key="3">
    <source>
        <dbReference type="ARBA" id="ARBA00007171"/>
    </source>
</evidence>
<dbReference type="InterPro" id="IPR050515">
    <property type="entry name" value="Beta-lactam/transpept"/>
</dbReference>
<dbReference type="EMBL" id="SLXA01000001">
    <property type="protein sequence ID" value="TCO86283.1"/>
    <property type="molecule type" value="Genomic_DNA"/>
</dbReference>
<dbReference type="GO" id="GO:0008658">
    <property type="term" value="F:penicillin binding"/>
    <property type="evidence" value="ECO:0007669"/>
    <property type="project" value="InterPro"/>
</dbReference>
<dbReference type="GO" id="GO:0005886">
    <property type="term" value="C:plasma membrane"/>
    <property type="evidence" value="ECO:0007669"/>
    <property type="project" value="UniProtKB-SubCell"/>
</dbReference>
<keyword evidence="10" id="KW-0961">Cell wall biogenesis/degradation</keyword>
<evidence type="ECO:0000256" key="2">
    <source>
        <dbReference type="ARBA" id="ARBA00004236"/>
    </source>
</evidence>
<protein>
    <submittedName>
        <fullName evidence="13">Penicillin-binding protein 2</fullName>
    </submittedName>
</protein>
<gene>
    <name evidence="13" type="ORF">EV212_10163</name>
</gene>
<evidence type="ECO:0000313" key="14">
    <source>
        <dbReference type="Proteomes" id="UP000295711"/>
    </source>
</evidence>
<evidence type="ECO:0000313" key="13">
    <source>
        <dbReference type="EMBL" id="TCO86283.1"/>
    </source>
</evidence>
<dbReference type="GO" id="GO:0009252">
    <property type="term" value="P:peptidoglycan biosynthetic process"/>
    <property type="evidence" value="ECO:0007669"/>
    <property type="project" value="UniProtKB-KW"/>
</dbReference>
<sequence length="930" mass="104125">MIKKILNFISDLTKSRIFVIGAFFAFLFVLLIHKVFVLQVIEGESYLESFTYRIQKETELPSSRGTIYDRNGKILAYNRLANSITIEDSSLLETNAEKNEMIMRLIQLIEGSGYETIYNIPIRLYDDGTMEFTSSGNSRLRFIRNVYGKDNIDQLSEEQRNVTVEELFNYMCHGDDSTSMFGIDDSYSTEDALKIAAIRYELYMKRYEQYLSVTVTSDVSDTLVAKIKENTADLPGVTIEQDYVRQYENSKYFSNITGYCGEISEDELEEYRQAGNDDYASGDIVGKTGLEKNFEDELHGQKGKQTVYVDSLGSILEVAERIESSPGNNLYLTIDKDYQIQAYNLLEEEIAGIVLQKLSSGGSDGIDINEVYAAFIKNGIIDLDRMKDKTASELEKNIYAMYESQESSQFETIRHLLDGTNMNSYNGCSEAEREYIELIENIITNNGILDTSKLSSDDETSQLWATGNTSLYEYLHYAIGKDAVQVSALDISDTFLDSNQIYAALTEFILLELDGNNSFSKIVYCAMLNQGMISGQQICELLYEQGVLEKDADYDNLVNNVTDAYTFIYNKIKNLEITPDMLALDPCSGSLVVTDPKNGEVLALVSYPSYDANRIGDAGYFASLLENESLPLYNRAMLQKTAPGSTFKMITAAAGLEEGVITPDSYITDLIVFDKVGTPASCWSTQFSHGSIEVTEAIKESCNYFFYEVGYRLGIDSNDHYNSEYGIQRLRKYMALFGLDRTSGIELEEADPNMSDMDPVLSAIGQARNSYTPSQLARYITAVASKGDLYNLSILDKLTDPNDQLIKDYTPEIIDHIDFKKSTWDSIFNGMYKVIGNSSFYSIFSGLDVEVAGKSGTAQENALRPDHGLFVSFAPFDDPEVTVTVVLPYGYGSYNSGSVAKNMLSYVFHQNEATDGKRQAANVEGTTVSD</sequence>
<dbReference type="RefSeq" id="WP_165873248.1">
    <property type="nucleotide sequence ID" value="NZ_JANKAQ010000005.1"/>
</dbReference>
<evidence type="ECO:0000256" key="4">
    <source>
        <dbReference type="ARBA" id="ARBA00022475"/>
    </source>
</evidence>
<dbReference type="Gene3D" id="3.90.1310.10">
    <property type="entry name" value="Penicillin-binding protein 2a (Domain 2)"/>
    <property type="match status" value="1"/>
</dbReference>
<dbReference type="AlphaFoldDB" id="A0A4R2LZY3"/>
<dbReference type="Gene3D" id="3.40.710.10">
    <property type="entry name" value="DD-peptidase/beta-lactamase superfamily"/>
    <property type="match status" value="1"/>
</dbReference>
<evidence type="ECO:0000256" key="8">
    <source>
        <dbReference type="ARBA" id="ARBA00022989"/>
    </source>
</evidence>
<evidence type="ECO:0000256" key="7">
    <source>
        <dbReference type="ARBA" id="ARBA00022984"/>
    </source>
</evidence>
<feature type="domain" description="Penicillin-binding protein dimerisation" evidence="12">
    <location>
        <begin position="60"/>
        <end position="318"/>
    </location>
</feature>
<dbReference type="GO" id="GO:0071555">
    <property type="term" value="P:cell wall organization"/>
    <property type="evidence" value="ECO:0007669"/>
    <property type="project" value="UniProtKB-KW"/>
</dbReference>
<comment type="subcellular location">
    <subcellularLocation>
        <location evidence="2">Cell membrane</location>
    </subcellularLocation>
    <subcellularLocation>
        <location evidence="1">Membrane</location>
        <topology evidence="1">Single-pass membrane protein</topology>
    </subcellularLocation>
</comment>
<keyword evidence="9" id="KW-0472">Membrane</keyword>
<dbReference type="Pfam" id="PF03717">
    <property type="entry name" value="PBP_dimer"/>
    <property type="match status" value="1"/>
</dbReference>
<keyword evidence="7" id="KW-0573">Peptidoglycan synthesis</keyword>
<keyword evidence="14" id="KW-1185">Reference proteome</keyword>
<evidence type="ECO:0000259" key="12">
    <source>
        <dbReference type="Pfam" id="PF03717"/>
    </source>
</evidence>
<comment type="caution">
    <text evidence="13">The sequence shown here is derived from an EMBL/GenBank/DDBJ whole genome shotgun (WGS) entry which is preliminary data.</text>
</comment>
<dbReference type="Proteomes" id="UP000295711">
    <property type="component" value="Unassembled WGS sequence"/>
</dbReference>
<proteinExistence type="inferred from homology"/>